<evidence type="ECO:0000256" key="2">
    <source>
        <dbReference type="PROSITE-ProRule" id="PRU00124"/>
    </source>
</evidence>
<feature type="disulfide bond" evidence="2">
    <location>
        <begin position="1159"/>
        <end position="1171"/>
    </location>
</feature>
<feature type="domain" description="Ig-like" evidence="3">
    <location>
        <begin position="799"/>
        <end position="887"/>
    </location>
</feature>
<evidence type="ECO:0000313" key="4">
    <source>
        <dbReference type="WBParaSite" id="MCU_002140-RA"/>
    </source>
</evidence>
<dbReference type="InterPro" id="IPR003598">
    <property type="entry name" value="Ig_sub2"/>
</dbReference>
<feature type="disulfide bond" evidence="2">
    <location>
        <begin position="2573"/>
        <end position="2588"/>
    </location>
</feature>
<dbReference type="Gene3D" id="2.60.40.10">
    <property type="entry name" value="Immunoglobulins"/>
    <property type="match status" value="5"/>
</dbReference>
<dbReference type="CDD" id="cd00112">
    <property type="entry name" value="LDLa"/>
    <property type="match status" value="17"/>
</dbReference>
<feature type="disulfide bond" evidence="2">
    <location>
        <begin position="2097"/>
        <end position="2109"/>
    </location>
</feature>
<dbReference type="SUPFAM" id="SSF48726">
    <property type="entry name" value="Immunoglobulin"/>
    <property type="match status" value="4"/>
</dbReference>
<feature type="domain" description="Ig-like" evidence="3">
    <location>
        <begin position="464"/>
        <end position="514"/>
    </location>
</feature>
<feature type="disulfide bond" evidence="2">
    <location>
        <begin position="1828"/>
        <end position="1840"/>
    </location>
</feature>
<feature type="disulfide bond" evidence="2">
    <location>
        <begin position="627"/>
        <end position="639"/>
    </location>
</feature>
<feature type="disulfide bond" evidence="2">
    <location>
        <begin position="2232"/>
        <end position="2244"/>
    </location>
</feature>
<dbReference type="PROSITE" id="PS50835">
    <property type="entry name" value="IG_LIKE"/>
    <property type="match status" value="6"/>
</dbReference>
<dbReference type="PANTHER" id="PTHR20967">
    <property type="entry name" value="PROHORMONE-4"/>
    <property type="match status" value="1"/>
</dbReference>
<accession>A0A5K3ERC8</accession>
<feature type="disulfide bond" evidence="2">
    <location>
        <begin position="760"/>
        <end position="772"/>
    </location>
</feature>
<dbReference type="InterPro" id="IPR036055">
    <property type="entry name" value="LDL_receptor-like_sf"/>
</dbReference>
<feature type="disulfide bond" evidence="2">
    <location>
        <begin position="899"/>
        <end position="917"/>
    </location>
</feature>
<feature type="disulfide bond" evidence="2">
    <location>
        <begin position="1435"/>
        <end position="1453"/>
    </location>
</feature>
<sequence>AVFVCDPRGPISDSLTYQWTLNDTQIIATGRTFTIHKVRENDAGMYKCTVRAKIMDKEMVAEQATFTYVKKTETMQTQTVDEGVSITILCNVTQHNVPPGAANLRYQWHNPNGTLISNQWFLRLPNIRIYESGIYVCTASVDFDGITHNASSGTNILVKRVGNLVFPGLEGHTINVVETGPVHQTCRVHKDHEGGNYTYQWIGPDGRQISDGKQLKIDYALRSLHSGAYTCVAKSPEAAHLDLQDTIYVVVSPLRFQISVLGEDARIGGFTHRLVTISRPPSADGQTKEYFEYTWVTPGGRNITSQPNAEMYVLLRSAQNFGVYTVRVRGVHSGYAHELQSDVRMETVESGLYSLKISGLDDQIPSDSRVEVLCQVEPPHYDANIRWMNAQNLPVTSGGRLVFERFNAANEGGYVCEAFLPEGRNLRQFIYLRLENKTEISDSVENGSAYTTYIVKTPARYNYGDVIRLQCVVSPDSLSAKYQWTKDKTVVGTSPILDIPSFARQDIGQYQCRALIGGTYSYAVETLPPPSEETTDLNVKPPVVNTTVFTPFQIECVSHRLGIRPRVFSSGVNISRDFQFETTHPDPQSVIVSVPGGLPAIYSGISIQCILPDGVAKRVPIFLHDSCPSTQVRCRSGECVAVDSICNGRIDCKDGSDESEHFCSTSMDELSITPQEIRERPWVAFTFACRAPPGHRPDFVLEDSQRPLDKDNRFSVSRPQENEIVVNVPYGIRGDDIKTVWCILATGARKRLDVFIEQTCTTGEYQCADGGCLPAQVFCDGRPDCSDGSDERFCEVIKPGLIIVPGSISVYPKQPFTFACTAAEGVRPDVSMARDQRPVSSDRRFHVARPRLNSVVISSTYGLIETDDMTIFTCTTPSGEQRQLVISVDHPCGHGMFQCEAQTCIPSASVCDGRRDCRNGSDEDWRYCRLARPGMDVAPTSLTVAAWSPFNFSCVTSHESRPIVVNMATGMLADRDPRFRVERPHEQTALVYAPYGLDGSTHEATFICISGDGSVGEVVVRIESRCGDGQSQCRSGECILTSQFCDGYRNCQDSSDESSLFCQPPEMSLTVTPNSIRTTPWKEFQFVCTASSVSRVDLVFTKNRLSVLNDARFNVVKFSENIVLVTAPSGLRGIDDVTIECALPTGEKDHIRITVDDPCPHGQSQCMDKRCVSTVSLCDGHRDCEDGSDEEPRFCGVVKWPMDFAIFPSSIVSPPWKHFTFMCIAPPDSQATIVFQRDGKMVEGDPRFDVFRRNATTIEVSAPFGLRGPDSTVLECVTRAGEKRQISITIQDPCPLGCTSCRTSLCIEQNQLCDGSSDCSDGSDEHEDFCQKVYQSTVTINPNLINVPEWTYFSFVCSGPPGEELMAVIKGRRSHVDTDPRFRVTAHNATAIEVVAPMGLRSSDDLEIECLTSTGKRKDIDITIVDSCGNGESRCKDGRCIPQSYECDGIPHCPDGSDELPSFCKGGRSAINIAPDSITIPEWTPFRFVCDSQTGRVTAYFKDSGALVEYDHRFHVACFNSTAIEISAPFGLRNVDDMEIECVSTNGDRKSVFIAVEGHCPRGESRCKDGGCIPVSQLCDFVTHCKDHTDEIPDFCLGYSKPPIIIDPPMIDIPAWRLFEFVCRSTDGSQVEALFSHDGSQVRDDSRFRVTAHNSTSIIISAPDGLRDTDDMRLECVSSAGEKKETLITIRDVCGHGYTQCKDGPCILQSQLCDGIPHCRDYSDEDPKFCRDPVRPSIVADPRHIYKPAWMDFEFICRSSDGGQIDAVFARDGSRVDADPRFRVTVYNESALVVSAPEGLRDVDDLTIQCISTTGQKRDIVITITGSCGSGYTQCRDGRCIQLSHLCNGIPQCQDHSDESRNFCQGPTTPTLLIAPQKIDVSAWENFAFSCVSNDGSRVSVVFKADGSPVETDSRFRVTRYNTSNLLVTAPRGLRDIDDMEIECVTTSGQRGGIIITLPDSCGFGYTKCRDNRCIHESQLCDGTAHCDDRSDEDPSFCKVESISTLEIVPNQIVSRPWTSFKFTCIASLGERPSVIIVRDRKPIETDPRYTIRQIEENAIEVTSPHGLASLGPNDQLACETITGQQKEVPIVITNPCRHGQLSCKDGTCISSNEFCNGRVDCSDGSDESHTACPDTPTGVRVIPERITTPPWSEFVFYCTDTMSGDPPTAVMADSRKRVDSDPRFRVTRVNSSTAEITATHGLRGSEDSMSVECISKKGDSATVLIVVEDRCGPRRLQCRNGDCLPSSSFCDQNFDCSDGSDEGTPHCQQLEETLTVTPGHIRNPPWVPFSFTCIAPMGQKPDVVFAADKRPVEDDPRFAVRRINISTIEVTAERGLHGDQAVVLFECVTPSGLHRKVSVLIDDMCKPNSMQCRDGRCRPIDNFCDGKPDCTDGYDELREFCEGPASTSPSPSRVRLSPSKQRVRPGLEIRLECTTLSGNVHQFPIIEFANGTPLTNDPNFRVEYPKPGRVIVTVPKGTDIPWRRREFQCYLPGGEKSHAEVIIDQACAVGQRRCDDGQCIYIGQFCDGKRDCSDGSDEFKHNCDVCDPISRPCGSVDGRKASVPYFQEHWRCDGENDCGNGFDELNCENYTRVPGRNCGSWRYDCPQRGPRIPLAYQCDGQPDCPNGEDELNCMRPAIYSEGWQSRYEVRLGQKLVMECEVLGVPPPAVVWRFNWGCLPQGDRVRVEPVASGFGCSASRSRLTIQSVQEGDDGIYNCEGLTGVDRALSQDMFVILID</sequence>
<feature type="disulfide bond" evidence="2">
    <location>
        <begin position="2373"/>
        <end position="2391"/>
    </location>
</feature>
<feature type="disulfide bond" evidence="2">
    <location>
        <begin position="1166"/>
        <end position="1184"/>
    </location>
</feature>
<dbReference type="SMART" id="SM00408">
    <property type="entry name" value="IGc2"/>
    <property type="match status" value="5"/>
</dbReference>
<dbReference type="SUPFAM" id="SSF57424">
    <property type="entry name" value="LDL receptor-like module"/>
    <property type="match status" value="16"/>
</dbReference>
<feature type="disulfide bond" evidence="2">
    <location>
        <begin position="2508"/>
        <end position="2520"/>
    </location>
</feature>
<feature type="disulfide bond" evidence="2">
    <location>
        <begin position="2619"/>
        <end position="2634"/>
    </location>
</feature>
<feature type="disulfide bond" evidence="2">
    <location>
        <begin position="2104"/>
        <end position="2122"/>
    </location>
</feature>
<feature type="disulfide bond" evidence="2">
    <location>
        <begin position="1835"/>
        <end position="1853"/>
    </location>
</feature>
<dbReference type="InterPro" id="IPR007110">
    <property type="entry name" value="Ig-like_dom"/>
</dbReference>
<name>A0A5K3ERC8_MESCO</name>
<protein>
    <submittedName>
        <fullName evidence="4">Ig-like domain-containing protein</fullName>
    </submittedName>
</protein>
<feature type="disulfide bond" evidence="2">
    <location>
        <begin position="1294"/>
        <end position="1306"/>
    </location>
</feature>
<feature type="disulfide bond" evidence="2">
    <location>
        <begin position="892"/>
        <end position="904"/>
    </location>
</feature>
<feature type="domain" description="Ig-like" evidence="3">
    <location>
        <begin position="368"/>
        <end position="418"/>
    </location>
</feature>
<dbReference type="Gene3D" id="4.10.1220.10">
    <property type="entry name" value="EGF-type module"/>
    <property type="match status" value="1"/>
</dbReference>
<feature type="disulfide bond" evidence="2">
    <location>
        <begin position="1428"/>
        <end position="1440"/>
    </location>
</feature>
<feature type="domain" description="Ig-like" evidence="3">
    <location>
        <begin position="69"/>
        <end position="147"/>
    </location>
</feature>
<keyword evidence="1 2" id="KW-1015">Disulfide bond</keyword>
<dbReference type="InterPro" id="IPR053103">
    <property type="entry name" value="IDLSRF-like_peptide"/>
</dbReference>
<feature type="disulfide bond" evidence="2">
    <location>
        <begin position="1962"/>
        <end position="1974"/>
    </location>
</feature>
<feature type="domain" description="Ig-like" evidence="3">
    <location>
        <begin position="2637"/>
        <end position="2729"/>
    </location>
</feature>
<feature type="disulfide bond" evidence="2">
    <location>
        <begin position="2515"/>
        <end position="2533"/>
    </location>
</feature>
<feature type="disulfide bond" evidence="2">
    <location>
        <begin position="1026"/>
        <end position="1038"/>
    </location>
</feature>
<comment type="caution">
    <text evidence="2">Lacks conserved residue(s) required for the propagation of feature annotation.</text>
</comment>
<dbReference type="SMART" id="SM00409">
    <property type="entry name" value="IG"/>
    <property type="match status" value="6"/>
</dbReference>
<feature type="disulfide bond" evidence="2">
    <location>
        <begin position="1694"/>
        <end position="1706"/>
    </location>
</feature>
<organism evidence="4">
    <name type="scientific">Mesocestoides corti</name>
    <name type="common">Flatworm</name>
    <dbReference type="NCBI Taxonomy" id="53468"/>
    <lineage>
        <taxon>Eukaryota</taxon>
        <taxon>Metazoa</taxon>
        <taxon>Spiralia</taxon>
        <taxon>Lophotrochozoa</taxon>
        <taxon>Platyhelminthes</taxon>
        <taxon>Cestoda</taxon>
        <taxon>Eucestoda</taxon>
        <taxon>Cyclophyllidea</taxon>
        <taxon>Mesocestoididae</taxon>
        <taxon>Mesocestoides</taxon>
    </lineage>
</organism>
<feature type="disulfide bond" evidence="2">
    <location>
        <begin position="2239"/>
        <end position="2257"/>
    </location>
</feature>
<proteinExistence type="predicted"/>
<feature type="disulfide bond" evidence="2">
    <location>
        <begin position="634"/>
        <end position="652"/>
    </location>
</feature>
<feature type="disulfide bond" evidence="2">
    <location>
        <begin position="2366"/>
        <end position="2378"/>
    </location>
</feature>
<feature type="disulfide bond" evidence="2">
    <location>
        <begin position="779"/>
        <end position="794"/>
    </location>
</feature>
<feature type="disulfide bond" evidence="2">
    <location>
        <begin position="1560"/>
        <end position="1572"/>
    </location>
</feature>
<dbReference type="WBParaSite" id="MCU_002140-RA">
    <property type="protein sequence ID" value="MCU_002140-RA"/>
    <property type="gene ID" value="MCU_002140"/>
</dbReference>
<feature type="disulfide bond" evidence="2">
    <location>
        <begin position="767"/>
        <end position="785"/>
    </location>
</feature>
<dbReference type="Pfam" id="PF00057">
    <property type="entry name" value="Ldl_recept_a"/>
    <property type="match status" value="13"/>
</dbReference>
<dbReference type="InterPro" id="IPR023415">
    <property type="entry name" value="LDLR_class-A_CS"/>
</dbReference>
<dbReference type="SMART" id="SM00192">
    <property type="entry name" value="LDLa"/>
    <property type="match status" value="17"/>
</dbReference>
<dbReference type="InterPro" id="IPR036179">
    <property type="entry name" value="Ig-like_dom_sf"/>
</dbReference>
<feature type="disulfide bond" evidence="2">
    <location>
        <begin position="1567"/>
        <end position="1585"/>
    </location>
</feature>
<dbReference type="InterPro" id="IPR003599">
    <property type="entry name" value="Ig_sub"/>
</dbReference>
<feature type="disulfide bond" evidence="2">
    <location>
        <begin position="1969"/>
        <end position="1987"/>
    </location>
</feature>
<evidence type="ECO:0000259" key="3">
    <source>
        <dbReference type="PROSITE" id="PS50835"/>
    </source>
</evidence>
<dbReference type="PRINTS" id="PR00261">
    <property type="entry name" value="LDLRECEPTOR"/>
</dbReference>
<dbReference type="Pfam" id="PF13927">
    <property type="entry name" value="Ig_3"/>
    <property type="match status" value="1"/>
</dbReference>
<dbReference type="Gene3D" id="4.10.400.10">
    <property type="entry name" value="Low-density Lipoprotein Receptor"/>
    <property type="match status" value="11"/>
</dbReference>
<reference evidence="4" key="1">
    <citation type="submission" date="2019-11" db="UniProtKB">
        <authorList>
            <consortium name="WormBaseParasite"/>
        </authorList>
    </citation>
    <scope>IDENTIFICATION</scope>
</reference>
<feature type="domain" description="Ig-like" evidence="3">
    <location>
        <begin position="1"/>
        <end position="67"/>
    </location>
</feature>
<dbReference type="InterPro" id="IPR002172">
    <property type="entry name" value="LDrepeatLR_classA_rpt"/>
</dbReference>
<dbReference type="InterPro" id="IPR013783">
    <property type="entry name" value="Ig-like_fold"/>
</dbReference>
<dbReference type="PROSITE" id="PS01209">
    <property type="entry name" value="LDLRA_1"/>
    <property type="match status" value="10"/>
</dbReference>
<dbReference type="PANTHER" id="PTHR20967:SF0">
    <property type="entry name" value="PROHORMONE-4"/>
    <property type="match status" value="1"/>
</dbReference>
<dbReference type="PROSITE" id="PS50068">
    <property type="entry name" value="LDLRA_2"/>
    <property type="match status" value="17"/>
</dbReference>
<dbReference type="Gene3D" id="2.40.128.620">
    <property type="match status" value="5"/>
</dbReference>
<feature type="disulfide bond" evidence="2">
    <location>
        <begin position="1033"/>
        <end position="1051"/>
    </location>
</feature>
<feature type="disulfide bond" evidence="2">
    <location>
        <begin position="1701"/>
        <end position="1719"/>
    </location>
</feature>
<evidence type="ECO:0000256" key="1">
    <source>
        <dbReference type="ARBA" id="ARBA00023157"/>
    </source>
</evidence>
<feature type="disulfide bond" evidence="2">
    <location>
        <begin position="1301"/>
        <end position="1319"/>
    </location>
</feature>